<dbReference type="InterPro" id="IPR011659">
    <property type="entry name" value="WD40"/>
</dbReference>
<evidence type="ECO:0000256" key="7">
    <source>
        <dbReference type="PIRNR" id="PIRNR036421"/>
    </source>
</evidence>
<proteinExistence type="inferred from homology"/>
<feature type="site" description="Transition state stabilizer; via amide nitrogen" evidence="9">
    <location>
        <position position="980"/>
    </location>
</feature>
<protein>
    <recommendedName>
        <fullName evidence="7">Tricorn protease homolog</fullName>
        <ecNumber evidence="7">3.4.21.-</ecNumber>
    </recommendedName>
</protein>
<feature type="domain" description="Tricorn protease C1" evidence="12">
    <location>
        <begin position="700"/>
        <end position="755"/>
    </location>
</feature>
<dbReference type="InterPro" id="IPR028204">
    <property type="entry name" value="Tricorn_C1"/>
</dbReference>
<feature type="active site" description="Charge relay system" evidence="8">
    <location>
        <position position="1037"/>
    </location>
</feature>
<dbReference type="SUPFAM" id="SSF69304">
    <property type="entry name" value="Tricorn protease N-terminal domain"/>
    <property type="match status" value="1"/>
</dbReference>
<dbReference type="Gene3D" id="2.120.10.30">
    <property type="entry name" value="TolB, C-terminal domain"/>
    <property type="match status" value="1"/>
</dbReference>
<dbReference type="Gene3D" id="3.30.750.44">
    <property type="match status" value="1"/>
</dbReference>
<dbReference type="GO" id="GO:0005737">
    <property type="term" value="C:cytoplasm"/>
    <property type="evidence" value="ECO:0007669"/>
    <property type="project" value="UniProtKB-SubCell"/>
</dbReference>
<dbReference type="KEGG" id="lacs:H4075_18345"/>
<keyword evidence="3 7" id="KW-0963">Cytoplasm</keyword>
<dbReference type="Pfam" id="PF07676">
    <property type="entry name" value="PD40"/>
    <property type="match status" value="1"/>
</dbReference>
<keyword evidence="5 7" id="KW-0378">Hydrolase</keyword>
<dbReference type="PANTHER" id="PTHR43253:SF1">
    <property type="entry name" value="TRICORN PROTEASE HOMOLOG 2-RELATED"/>
    <property type="match status" value="1"/>
</dbReference>
<evidence type="ECO:0000313" key="13">
    <source>
        <dbReference type="EMBL" id="QNA44013.1"/>
    </source>
</evidence>
<dbReference type="AlphaFoldDB" id="A0A7G5XEW0"/>
<feature type="signal peptide" evidence="10">
    <location>
        <begin position="1"/>
        <end position="19"/>
    </location>
</feature>
<keyword evidence="6 7" id="KW-0720">Serine protease</keyword>
<evidence type="ECO:0000256" key="10">
    <source>
        <dbReference type="SAM" id="SignalP"/>
    </source>
</evidence>
<gene>
    <name evidence="13" type="ORF">H4075_18345</name>
</gene>
<evidence type="ECO:0000256" key="5">
    <source>
        <dbReference type="ARBA" id="ARBA00022801"/>
    </source>
</evidence>
<dbReference type="InterPro" id="IPR029045">
    <property type="entry name" value="ClpP/crotonase-like_dom_sf"/>
</dbReference>
<comment type="similarity">
    <text evidence="2 7">Belongs to the peptidase S41B family.</text>
</comment>
<keyword evidence="14" id="KW-1185">Reference proteome</keyword>
<dbReference type="InterPro" id="IPR036034">
    <property type="entry name" value="PDZ_sf"/>
</dbReference>
<dbReference type="PIRSF" id="PIRSF036421">
    <property type="entry name" value="Tricorn_protease"/>
    <property type="match status" value="1"/>
</dbReference>
<dbReference type="EMBL" id="CP060007">
    <property type="protein sequence ID" value="QNA44013.1"/>
    <property type="molecule type" value="Genomic_DNA"/>
</dbReference>
<evidence type="ECO:0000256" key="6">
    <source>
        <dbReference type="ARBA" id="ARBA00022825"/>
    </source>
</evidence>
<sequence length="1075" mass="121218">MYKLLLSILLTVSVQTIFAQENPLWMRYPAISPDGKEIVFSYKGDLYKVSADGGTALALTMHEAHDYQPVWSRDGKTIAFASDRYGNFDVFTIPSSGGEVIRLTYNSANDFPFDFSIDNQSVLFGSARHTVNTNVRFPRGALFLQSYLAPVKGGRSVLISATGMEHAQYNSKGEMIVYQDRKGTEDAWRKHHTSSLTRDIWLYDVKTKNYSKLSGYEGEDREPVFSSDDQYVYYLSEKNGNQNIYKAPIRLKIAEKQISSFKDHPVRHLTRSNDNTLCFTWNGEIYTVKNDGEPKKVNVNVIADAKTNEERIVPVVATNGDFAVSPNGKEVAIIYRGEVFVTSVEGGITKRITNTPQQERMVEFGADGKSIYYSTERNGSWDIYRSSIVRKEEPYFYASTLLKEEAVIATDKEEFQPDVSPDGKEIAYLEERNIIKIYNIASKTFRTIIPAGINFSYADGDQSYDWSPDSKWLATVSSKGRYGSREVVIYKADGSDKDGTDVTQSGFFDGGQTYVLDGKAMLWATDKYGKRPLAYQGARESDISIMFFDKDGYDRFRLSKEDYALLKEQEDKTKKDSATRVKDSITKKNWQPNFENIHDRKIRLTVNSMNIGSYALSATGDKLWYSATTERNTDLWEMNTRTRETKIVTRLGNGADFIASADGKALFVISEQGLMKFETETGKITPISIRSEMVLNTAGERAYILEHAWRQVKKKFYDPKLHGVDWEMYKKAYSRFLPYINNNYDFQELLSEMLGELNASHTGGRYNSQNPNADQTASLGLFYDEFVGGDGLKITEVITGGPLDIANSKVKAGMIIEKIDGDAVTAASDWARLLNRKAGRNVLLSIFDPAKNNRFEESLKPITGAAEQGLLYTRWVNMMRTMVDKLSGEKVGYVHVQGMNDGSYRTVYEEVLGRNAGKEALIVDTRFNGGGWLHEDLSNFLNGKNYITFKPYGFSAEGGEPQGKWFKPSCVVMSEANYSDAHTFPYAYRAKGIGKLIGMPVPGTSTSVWWETQIDPTLVFGIPMIGNFGVKENRLLENFQLEPDVRVELPYDALINGKDTQIEKAVEEMLKAIKK</sequence>
<dbReference type="Pfam" id="PF26549">
    <property type="entry name" value="Tricorn_N"/>
    <property type="match status" value="1"/>
</dbReference>
<dbReference type="InterPro" id="IPR012393">
    <property type="entry name" value="Tricorn_protease"/>
</dbReference>
<dbReference type="InterPro" id="IPR011042">
    <property type="entry name" value="6-blade_b-propeller_TolB-like"/>
</dbReference>
<dbReference type="GO" id="GO:0006508">
    <property type="term" value="P:proteolysis"/>
    <property type="evidence" value="ECO:0007669"/>
    <property type="project" value="UniProtKB-UniRule"/>
</dbReference>
<dbReference type="SUPFAM" id="SSF50156">
    <property type="entry name" value="PDZ domain-like"/>
    <property type="match status" value="1"/>
</dbReference>
<accession>A0A7G5XEW0</accession>
<dbReference type="Gene3D" id="3.90.226.10">
    <property type="entry name" value="2-enoyl-CoA Hydratase, Chain A, domain 1"/>
    <property type="match status" value="1"/>
</dbReference>
<dbReference type="GO" id="GO:0008236">
    <property type="term" value="F:serine-type peptidase activity"/>
    <property type="evidence" value="ECO:0007669"/>
    <property type="project" value="UniProtKB-UniRule"/>
</dbReference>
<dbReference type="RefSeq" id="WP_182802275.1">
    <property type="nucleotide sequence ID" value="NZ_CP060007.1"/>
</dbReference>
<evidence type="ECO:0000256" key="2">
    <source>
        <dbReference type="ARBA" id="ARBA00008524"/>
    </source>
</evidence>
<reference evidence="14" key="1">
    <citation type="submission" date="2020-08" db="EMBL/GenBank/DDBJ databases">
        <title>Lacibacter sp. S13-6-6 genome sequencing.</title>
        <authorList>
            <person name="Jin L."/>
        </authorList>
    </citation>
    <scope>NUCLEOTIDE SEQUENCE [LARGE SCALE GENOMIC DNA]</scope>
    <source>
        <strain evidence="14">S13-6-6</strain>
    </source>
</reference>
<comment type="subcellular location">
    <subcellularLocation>
        <location evidence="1 7">Cytoplasm</location>
    </subcellularLocation>
</comment>
<evidence type="ECO:0000256" key="9">
    <source>
        <dbReference type="PIRSR" id="PIRSR036421-3"/>
    </source>
</evidence>
<dbReference type="Gene3D" id="2.30.42.10">
    <property type="match status" value="1"/>
</dbReference>
<evidence type="ECO:0000313" key="14">
    <source>
        <dbReference type="Proteomes" id="UP000515344"/>
    </source>
</evidence>
<evidence type="ECO:0000259" key="11">
    <source>
        <dbReference type="Pfam" id="PF03572"/>
    </source>
</evidence>
<dbReference type="PANTHER" id="PTHR43253">
    <property type="entry name" value="TRICORN PROTEASE HOMOLOG 2-RELATED"/>
    <property type="match status" value="1"/>
</dbReference>
<dbReference type="InterPro" id="IPR005151">
    <property type="entry name" value="Tail-specific_protease"/>
</dbReference>
<feature type="chain" id="PRO_5028919726" description="Tricorn protease homolog" evidence="10">
    <location>
        <begin position="20"/>
        <end position="1075"/>
    </location>
</feature>
<name>A0A7G5XEW0_9BACT</name>
<dbReference type="EC" id="3.4.21.-" evidence="7"/>
<feature type="active site" description="Charge relay system" evidence="8">
    <location>
        <position position="761"/>
    </location>
</feature>
<dbReference type="Pfam" id="PF03572">
    <property type="entry name" value="Peptidase_S41"/>
    <property type="match status" value="1"/>
</dbReference>
<dbReference type="CDD" id="cd07562">
    <property type="entry name" value="Peptidase_S41_TRI"/>
    <property type="match status" value="1"/>
</dbReference>
<dbReference type="Proteomes" id="UP000515344">
    <property type="component" value="Chromosome"/>
</dbReference>
<evidence type="ECO:0000259" key="12">
    <source>
        <dbReference type="Pfam" id="PF14684"/>
    </source>
</evidence>
<evidence type="ECO:0000256" key="3">
    <source>
        <dbReference type="ARBA" id="ARBA00022490"/>
    </source>
</evidence>
<keyword evidence="10" id="KW-0732">Signal</keyword>
<dbReference type="SUPFAM" id="SSF52096">
    <property type="entry name" value="ClpP/crotonase"/>
    <property type="match status" value="1"/>
</dbReference>
<keyword evidence="4 7" id="KW-0645">Protease</keyword>
<feature type="active site" description="Nucleophile" evidence="8">
    <location>
        <position position="979"/>
    </location>
</feature>
<evidence type="ECO:0000256" key="4">
    <source>
        <dbReference type="ARBA" id="ARBA00022670"/>
    </source>
</evidence>
<feature type="domain" description="Tail specific protease" evidence="11">
    <location>
        <begin position="890"/>
        <end position="1047"/>
    </location>
</feature>
<dbReference type="Gene3D" id="2.120.10.60">
    <property type="entry name" value="Tricorn protease N-terminal domain"/>
    <property type="match status" value="2"/>
</dbReference>
<comment type="function">
    <text evidence="7">Degrades oligopeptides.</text>
</comment>
<organism evidence="13 14">
    <name type="scientific">Lacibacter sediminis</name>
    <dbReference type="NCBI Taxonomy" id="2760713"/>
    <lineage>
        <taxon>Bacteria</taxon>
        <taxon>Pseudomonadati</taxon>
        <taxon>Bacteroidota</taxon>
        <taxon>Chitinophagia</taxon>
        <taxon>Chitinophagales</taxon>
        <taxon>Chitinophagaceae</taxon>
        <taxon>Lacibacter</taxon>
    </lineage>
</organism>
<evidence type="ECO:0000256" key="1">
    <source>
        <dbReference type="ARBA" id="ARBA00004496"/>
    </source>
</evidence>
<dbReference type="Pfam" id="PF14684">
    <property type="entry name" value="Tricorn_C1"/>
    <property type="match status" value="1"/>
</dbReference>
<evidence type="ECO:0000256" key="8">
    <source>
        <dbReference type="PIRSR" id="PIRSR036421-1"/>
    </source>
</evidence>
<dbReference type="SUPFAM" id="SSF82171">
    <property type="entry name" value="DPP6 N-terminal domain-like"/>
    <property type="match status" value="1"/>
</dbReference>